<reference evidence="2 3" key="1">
    <citation type="submission" date="2018-04" db="EMBL/GenBank/DDBJ databases">
        <title>Genomic Encyclopedia of Archaeal and Bacterial Type Strains, Phase II (KMG-II): from individual species to whole genera.</title>
        <authorList>
            <person name="Goeker M."/>
        </authorList>
    </citation>
    <scope>NUCLEOTIDE SEQUENCE [LARGE SCALE GENOMIC DNA]</scope>
    <source>
        <strain evidence="2 3">DSM 18064</strain>
    </source>
</reference>
<dbReference type="AlphaFoldDB" id="A0A2T5BUP2"/>
<evidence type="ECO:0000259" key="1">
    <source>
        <dbReference type="Pfam" id="PF08241"/>
    </source>
</evidence>
<sequence>MTGPDKKTLAVYAAHAARYGGLTRDAATQAHLEHFIAALPKGGAALDLGCGAGWAAARMQAAGLTVTALDASPEMVAETRTRYGVPARVASFESLAAANAFDGVWAHFSLLHAARTTFGTHLEAIHRALRSGGLFVLAMKLGLGESRDRLGRRYTYYNPTDLRRHLSGAGFTIRSDDISPSVGYDGTPCDRIVIFAHA</sequence>
<evidence type="ECO:0000313" key="3">
    <source>
        <dbReference type="Proteomes" id="UP000243859"/>
    </source>
</evidence>
<dbReference type="InterPro" id="IPR013216">
    <property type="entry name" value="Methyltransf_11"/>
</dbReference>
<accession>A0A2T5BUP2</accession>
<dbReference type="GO" id="GO:0032259">
    <property type="term" value="P:methylation"/>
    <property type="evidence" value="ECO:0007669"/>
    <property type="project" value="UniProtKB-KW"/>
</dbReference>
<dbReference type="CDD" id="cd02440">
    <property type="entry name" value="AdoMet_MTases"/>
    <property type="match status" value="1"/>
</dbReference>
<dbReference type="GO" id="GO:0008757">
    <property type="term" value="F:S-adenosylmethionine-dependent methyltransferase activity"/>
    <property type="evidence" value="ECO:0007669"/>
    <property type="project" value="InterPro"/>
</dbReference>
<evidence type="ECO:0000313" key="2">
    <source>
        <dbReference type="EMBL" id="PTN03228.1"/>
    </source>
</evidence>
<keyword evidence="2" id="KW-0808">Transferase</keyword>
<keyword evidence="3" id="KW-1185">Reference proteome</keyword>
<keyword evidence="2" id="KW-0489">Methyltransferase</keyword>
<name>A0A2T5BUP2_9RHOB</name>
<feature type="domain" description="Methyltransferase type 11" evidence="1">
    <location>
        <begin position="46"/>
        <end position="137"/>
    </location>
</feature>
<dbReference type="RefSeq" id="WP_170106722.1">
    <property type="nucleotide sequence ID" value="NZ_NHSI01000062.1"/>
</dbReference>
<proteinExistence type="predicted"/>
<dbReference type="Pfam" id="PF08241">
    <property type="entry name" value="Methyltransf_11"/>
    <property type="match status" value="1"/>
</dbReference>
<dbReference type="Proteomes" id="UP000243859">
    <property type="component" value="Unassembled WGS sequence"/>
</dbReference>
<dbReference type="SUPFAM" id="SSF53335">
    <property type="entry name" value="S-adenosyl-L-methionine-dependent methyltransferases"/>
    <property type="match status" value="1"/>
</dbReference>
<protein>
    <submittedName>
        <fullName evidence="2">Methyltransferase family protein</fullName>
    </submittedName>
</protein>
<dbReference type="Gene3D" id="3.40.50.150">
    <property type="entry name" value="Vaccinia Virus protein VP39"/>
    <property type="match status" value="1"/>
</dbReference>
<dbReference type="PANTHER" id="PTHR43861">
    <property type="entry name" value="TRANS-ACONITATE 2-METHYLTRANSFERASE-RELATED"/>
    <property type="match status" value="1"/>
</dbReference>
<dbReference type="InterPro" id="IPR029063">
    <property type="entry name" value="SAM-dependent_MTases_sf"/>
</dbReference>
<comment type="caution">
    <text evidence="2">The sequence shown here is derived from an EMBL/GenBank/DDBJ whole genome shotgun (WGS) entry which is preliminary data.</text>
</comment>
<organism evidence="2 3">
    <name type="scientific">Rhodovulum imhoffii</name>
    <dbReference type="NCBI Taxonomy" id="365340"/>
    <lineage>
        <taxon>Bacteria</taxon>
        <taxon>Pseudomonadati</taxon>
        <taxon>Pseudomonadota</taxon>
        <taxon>Alphaproteobacteria</taxon>
        <taxon>Rhodobacterales</taxon>
        <taxon>Paracoccaceae</taxon>
        <taxon>Rhodovulum</taxon>
    </lineage>
</organism>
<dbReference type="EMBL" id="QAAA01000003">
    <property type="protein sequence ID" value="PTN03228.1"/>
    <property type="molecule type" value="Genomic_DNA"/>
</dbReference>
<gene>
    <name evidence="2" type="ORF">C8N32_10370</name>
</gene>